<keyword evidence="3" id="KW-0735">Signal-anchor</keyword>
<keyword evidence="5" id="KW-0732">Signal</keyword>
<name>A0A1Y1HVW9_KLENI</name>
<proteinExistence type="inferred from homology"/>
<dbReference type="Proteomes" id="UP000054558">
    <property type="component" value="Unassembled WGS sequence"/>
</dbReference>
<dbReference type="GO" id="GO:0000139">
    <property type="term" value="C:Golgi membrane"/>
    <property type="evidence" value="ECO:0007669"/>
    <property type="project" value="UniProtKB-SubCell"/>
</dbReference>
<comment type="subcellular location">
    <subcellularLocation>
        <location evidence="1">Golgi apparatus membrane</location>
        <topology evidence="1">Single-pass type II membrane protein</topology>
    </subcellularLocation>
</comment>
<accession>A0A1Y1HVW9</accession>
<evidence type="ECO:0000313" key="8">
    <source>
        <dbReference type="Proteomes" id="UP000054558"/>
    </source>
</evidence>
<evidence type="ECO:0000256" key="4">
    <source>
        <dbReference type="ARBA" id="ARBA00023034"/>
    </source>
</evidence>
<dbReference type="GO" id="GO:0016757">
    <property type="term" value="F:glycosyltransferase activity"/>
    <property type="evidence" value="ECO:0007669"/>
    <property type="project" value="InterPro"/>
</dbReference>
<dbReference type="OrthoDB" id="1924787at2759"/>
<evidence type="ECO:0000256" key="1">
    <source>
        <dbReference type="ARBA" id="ARBA00004323"/>
    </source>
</evidence>
<keyword evidence="3" id="KW-0812">Transmembrane</keyword>
<dbReference type="PANTHER" id="PTHR11062">
    <property type="entry name" value="EXOSTOSIN HEPARAN SULFATE GLYCOSYLTRANSFERASE -RELATED"/>
    <property type="match status" value="1"/>
</dbReference>
<dbReference type="PANTHER" id="PTHR11062:SF268">
    <property type="entry name" value="FAMILY PROTEIN, PUTATIVE, EXPRESSED-RELATED"/>
    <property type="match status" value="1"/>
</dbReference>
<comment type="similarity">
    <text evidence="2">Belongs to the glycosyltransferase 47 family.</text>
</comment>
<keyword evidence="4" id="KW-0333">Golgi apparatus</keyword>
<evidence type="ECO:0000256" key="2">
    <source>
        <dbReference type="ARBA" id="ARBA00010271"/>
    </source>
</evidence>
<organism evidence="7 8">
    <name type="scientific">Klebsormidium nitens</name>
    <name type="common">Green alga</name>
    <name type="synonym">Ulothrix nitens</name>
    <dbReference type="NCBI Taxonomy" id="105231"/>
    <lineage>
        <taxon>Eukaryota</taxon>
        <taxon>Viridiplantae</taxon>
        <taxon>Streptophyta</taxon>
        <taxon>Klebsormidiophyceae</taxon>
        <taxon>Klebsormidiales</taxon>
        <taxon>Klebsormidiaceae</taxon>
        <taxon>Klebsormidium</taxon>
    </lineage>
</organism>
<dbReference type="Pfam" id="PF03016">
    <property type="entry name" value="Exostosin_GT47"/>
    <property type="match status" value="1"/>
</dbReference>
<dbReference type="InterPro" id="IPR004263">
    <property type="entry name" value="Exostosin"/>
</dbReference>
<dbReference type="OMA" id="LMSKYPY"/>
<gene>
    <name evidence="7" type="ORF">KFL_001230130</name>
</gene>
<feature type="domain" description="Exostosin GT47" evidence="6">
    <location>
        <begin position="86"/>
        <end position="390"/>
    </location>
</feature>
<feature type="chain" id="PRO_5012304914" evidence="5">
    <location>
        <begin position="31"/>
        <end position="453"/>
    </location>
</feature>
<dbReference type="EMBL" id="DF237072">
    <property type="protein sequence ID" value="GAQ82765.1"/>
    <property type="molecule type" value="Genomic_DNA"/>
</dbReference>
<sequence length="453" mass="51008">MIMSCKVPLLVYCFVPVTVLLLDCLHIAVSRPGLNGSLGLLCGQKDSRPFADVTKAAGDVVGVALETRQGSAGNAPELAGYPDGFVYVYAMPKRFTDHVFNRTAAYHDTQYDTDVHLHRFLLTSRVRTLNPEAASLFYIPMYLGYYLNTQWSFEKEDGAPFKEGVAHASRFVSDALDHVRTSWPFWNRTNGADHVAVFGYDNGRCDAYGFLKDARREVGQLISIQANGDLVARSWAHQYDPDRAPDDFFCHAPGRDVVVPMWLKPNRIVRPLESNRSIPLLYRFSARDQHGARYGHEIRKELHEQWVRDPFPGSDFAARTAEETLADMSRAVFCVTPPGNTQDTARFWKAISMGCIPVSFFRAFDRPFERSRLLDYDTFTVNLETDDITGRLNDVIRAILDDPARLRTLQDGLARVQELLQYDKTTESGSCYGLILKELAIRATGRGAASKNM</sequence>
<feature type="signal peptide" evidence="5">
    <location>
        <begin position="1"/>
        <end position="30"/>
    </location>
</feature>
<keyword evidence="8" id="KW-1185">Reference proteome</keyword>
<evidence type="ECO:0000256" key="3">
    <source>
        <dbReference type="ARBA" id="ARBA00022968"/>
    </source>
</evidence>
<evidence type="ECO:0000313" key="7">
    <source>
        <dbReference type="EMBL" id="GAQ82765.1"/>
    </source>
</evidence>
<protein>
    <submittedName>
        <fullName evidence="7">Exostosin family protein</fullName>
    </submittedName>
</protein>
<evidence type="ECO:0000259" key="6">
    <source>
        <dbReference type="Pfam" id="PF03016"/>
    </source>
</evidence>
<reference evidence="7 8" key="1">
    <citation type="journal article" date="2014" name="Nat. Commun.">
        <title>Klebsormidium flaccidum genome reveals primary factors for plant terrestrial adaptation.</title>
        <authorList>
            <person name="Hori K."/>
            <person name="Maruyama F."/>
            <person name="Fujisawa T."/>
            <person name="Togashi T."/>
            <person name="Yamamoto N."/>
            <person name="Seo M."/>
            <person name="Sato S."/>
            <person name="Yamada T."/>
            <person name="Mori H."/>
            <person name="Tajima N."/>
            <person name="Moriyama T."/>
            <person name="Ikeuchi M."/>
            <person name="Watanabe M."/>
            <person name="Wada H."/>
            <person name="Kobayashi K."/>
            <person name="Saito M."/>
            <person name="Masuda T."/>
            <person name="Sasaki-Sekimoto Y."/>
            <person name="Mashiguchi K."/>
            <person name="Awai K."/>
            <person name="Shimojima M."/>
            <person name="Masuda S."/>
            <person name="Iwai M."/>
            <person name="Nobusawa T."/>
            <person name="Narise T."/>
            <person name="Kondo S."/>
            <person name="Saito H."/>
            <person name="Sato R."/>
            <person name="Murakawa M."/>
            <person name="Ihara Y."/>
            <person name="Oshima-Yamada Y."/>
            <person name="Ohtaka K."/>
            <person name="Satoh M."/>
            <person name="Sonobe K."/>
            <person name="Ishii M."/>
            <person name="Ohtani R."/>
            <person name="Kanamori-Sato M."/>
            <person name="Honoki R."/>
            <person name="Miyazaki D."/>
            <person name="Mochizuki H."/>
            <person name="Umetsu J."/>
            <person name="Higashi K."/>
            <person name="Shibata D."/>
            <person name="Kamiya Y."/>
            <person name="Sato N."/>
            <person name="Nakamura Y."/>
            <person name="Tabata S."/>
            <person name="Ida S."/>
            <person name="Kurokawa K."/>
            <person name="Ohta H."/>
        </authorList>
    </citation>
    <scope>NUCLEOTIDE SEQUENCE [LARGE SCALE GENOMIC DNA]</scope>
    <source>
        <strain evidence="7 8">NIES-2285</strain>
    </source>
</reference>
<dbReference type="AlphaFoldDB" id="A0A1Y1HVW9"/>
<evidence type="ECO:0000256" key="5">
    <source>
        <dbReference type="SAM" id="SignalP"/>
    </source>
</evidence>
<dbReference type="InterPro" id="IPR040911">
    <property type="entry name" value="Exostosin_GT47"/>
</dbReference>
<dbReference type="STRING" id="105231.A0A1Y1HVW9"/>